<sequence length="661" mass="68462">MTQIPTWSGGPVNPPNGRAAPGITIGGRYSLRAAVGHGGMGTVWRAADTLLRRDVAVKEVVLPAGLAPSDRDSMYQRTLREARAAAALQHPAVVQVYDVVTEGGRPWIVMELLDSRSLADMVIEDGPLAQRAVAKIGIALLGALEVAHASGVLHRDVKPANVLICSDGRCVLTDFGVARMPTDVQLTTPGMVLGSPHFISPERAMGQDFGPPSDLFSLGVTLYTAVEGRPPFDKGDPIETMHAVVEDPPAPPSRSGPLTRVLMGLLEKDPARRLDVTAARTMLRELLAGPLASKAAGHMVTDPYAVVPAQRAPWQQPGAPAQQPGDTPGLVRPPSGKEIGGSAMLAPGESLADRIARSTAGSAPNGTRPPAAGSNPADAPTSAMPAAGAGRWVSSPARGPLETPTGAMAGHGGPLDTPTGAMPGSGGRPGTVHVASGGGLGRVTSGARGAGGTLVRTVKGWPRQLQLAAAGGVAVVLLLGILVISLGGGDEPEGSGPTQAGGTPPVVPAAFPTQTHSERGLSINVPKGWKKNAPKNVVYVDYTDPQDAGRRVRILVEKAGPSTQPMTFLKDAGNRLSNNSQSCARPYEQVGLTETEVAGEPSAELEYTCGDDGRKRHGVWRAVVSNGKVFSFYLTTPDERFDESKGIFDEMVGSFKLTNAG</sequence>
<keyword evidence="2" id="KW-0723">Serine/threonine-protein kinase</keyword>
<dbReference type="SUPFAM" id="SSF56112">
    <property type="entry name" value="Protein kinase-like (PK-like)"/>
    <property type="match status" value="1"/>
</dbReference>
<dbReference type="InterPro" id="IPR008271">
    <property type="entry name" value="Ser/Thr_kinase_AS"/>
</dbReference>
<dbReference type="InterPro" id="IPR000719">
    <property type="entry name" value="Prot_kinase_dom"/>
</dbReference>
<dbReference type="GO" id="GO:0016301">
    <property type="term" value="F:kinase activity"/>
    <property type="evidence" value="ECO:0007669"/>
    <property type="project" value="UniProtKB-KW"/>
</dbReference>
<dbReference type="InterPro" id="IPR017441">
    <property type="entry name" value="Protein_kinase_ATP_BS"/>
</dbReference>
<evidence type="ECO:0000256" key="1">
    <source>
        <dbReference type="ARBA" id="ARBA00012513"/>
    </source>
</evidence>
<keyword evidence="4 7" id="KW-0547">Nucleotide-binding</keyword>
<dbReference type="Pfam" id="PF00069">
    <property type="entry name" value="Pkinase"/>
    <property type="match status" value="1"/>
</dbReference>
<dbReference type="RefSeq" id="WP_331214714.1">
    <property type="nucleotide sequence ID" value="NZ_JAZGQK010000011.1"/>
</dbReference>
<evidence type="ECO:0000313" key="11">
    <source>
        <dbReference type="Proteomes" id="UP001332243"/>
    </source>
</evidence>
<dbReference type="Gene3D" id="3.30.200.20">
    <property type="entry name" value="Phosphorylase Kinase, domain 1"/>
    <property type="match status" value="1"/>
</dbReference>
<name>A0ABU7RSW8_9ACTN</name>
<feature type="region of interest" description="Disordered" evidence="8">
    <location>
        <begin position="359"/>
        <end position="450"/>
    </location>
</feature>
<dbReference type="PROSITE" id="PS00107">
    <property type="entry name" value="PROTEIN_KINASE_ATP"/>
    <property type="match status" value="1"/>
</dbReference>
<comment type="caution">
    <text evidence="10">The sequence shown here is derived from an EMBL/GenBank/DDBJ whole genome shotgun (WGS) entry which is preliminary data.</text>
</comment>
<evidence type="ECO:0000259" key="9">
    <source>
        <dbReference type="PROSITE" id="PS50011"/>
    </source>
</evidence>
<dbReference type="Pfam" id="PF01789">
    <property type="entry name" value="PsbP"/>
    <property type="match status" value="1"/>
</dbReference>
<feature type="region of interest" description="Disordered" evidence="8">
    <location>
        <begin position="313"/>
        <end position="344"/>
    </location>
</feature>
<dbReference type="SMART" id="SM00220">
    <property type="entry name" value="S_TKc"/>
    <property type="match status" value="1"/>
</dbReference>
<reference evidence="10 11" key="1">
    <citation type="submission" date="2024-01" db="EMBL/GenBank/DDBJ databases">
        <title>Genome insights into Plantactinospora sonchi sp. nov.</title>
        <authorList>
            <person name="Wang L."/>
        </authorList>
    </citation>
    <scope>NUCLEOTIDE SEQUENCE [LARGE SCALE GENOMIC DNA]</scope>
    <source>
        <strain evidence="10 11">NEAU-QY2</strain>
    </source>
</reference>
<dbReference type="InterPro" id="IPR011009">
    <property type="entry name" value="Kinase-like_dom_sf"/>
</dbReference>
<evidence type="ECO:0000256" key="3">
    <source>
        <dbReference type="ARBA" id="ARBA00022679"/>
    </source>
</evidence>
<evidence type="ECO:0000256" key="2">
    <source>
        <dbReference type="ARBA" id="ARBA00022527"/>
    </source>
</evidence>
<evidence type="ECO:0000256" key="6">
    <source>
        <dbReference type="ARBA" id="ARBA00022840"/>
    </source>
</evidence>
<feature type="compositionally biased region" description="Low complexity" evidence="8">
    <location>
        <begin position="313"/>
        <end position="324"/>
    </location>
</feature>
<proteinExistence type="predicted"/>
<accession>A0ABU7RSW8</accession>
<dbReference type="PANTHER" id="PTHR43289">
    <property type="entry name" value="MITOGEN-ACTIVATED PROTEIN KINASE KINASE KINASE 20-RELATED"/>
    <property type="match status" value="1"/>
</dbReference>
<dbReference type="PANTHER" id="PTHR43289:SF6">
    <property type="entry name" value="SERINE_THREONINE-PROTEIN KINASE NEKL-3"/>
    <property type="match status" value="1"/>
</dbReference>
<feature type="binding site" evidence="7">
    <location>
        <position position="58"/>
    </location>
    <ligand>
        <name>ATP</name>
        <dbReference type="ChEBI" id="CHEBI:30616"/>
    </ligand>
</feature>
<dbReference type="Gene3D" id="3.40.1000.10">
    <property type="entry name" value="Mog1/PsbP, alpha/beta/alpha sandwich"/>
    <property type="match status" value="1"/>
</dbReference>
<dbReference type="InterPro" id="IPR016123">
    <property type="entry name" value="Mog1/PsbP_a/b/a-sand"/>
</dbReference>
<gene>
    <name evidence="10" type="ORF">V1633_14005</name>
</gene>
<dbReference type="Gene3D" id="1.10.510.10">
    <property type="entry name" value="Transferase(Phosphotransferase) domain 1"/>
    <property type="match status" value="1"/>
</dbReference>
<keyword evidence="6 7" id="KW-0067">ATP-binding</keyword>
<evidence type="ECO:0000256" key="5">
    <source>
        <dbReference type="ARBA" id="ARBA00022777"/>
    </source>
</evidence>
<dbReference type="EC" id="2.7.11.1" evidence="1"/>
<evidence type="ECO:0000256" key="4">
    <source>
        <dbReference type="ARBA" id="ARBA00022741"/>
    </source>
</evidence>
<dbReference type="CDD" id="cd14014">
    <property type="entry name" value="STKc_PknB_like"/>
    <property type="match status" value="1"/>
</dbReference>
<organism evidence="10 11">
    <name type="scientific">Plantactinospora sonchi</name>
    <dbReference type="NCBI Taxonomy" id="1544735"/>
    <lineage>
        <taxon>Bacteria</taxon>
        <taxon>Bacillati</taxon>
        <taxon>Actinomycetota</taxon>
        <taxon>Actinomycetes</taxon>
        <taxon>Micromonosporales</taxon>
        <taxon>Micromonosporaceae</taxon>
        <taxon>Plantactinospora</taxon>
    </lineage>
</organism>
<evidence type="ECO:0000313" key="10">
    <source>
        <dbReference type="EMBL" id="MEE6259598.1"/>
    </source>
</evidence>
<keyword evidence="5 10" id="KW-0418">Kinase</keyword>
<keyword evidence="11" id="KW-1185">Reference proteome</keyword>
<feature type="domain" description="Protein kinase" evidence="9">
    <location>
        <begin position="29"/>
        <end position="287"/>
    </location>
</feature>
<evidence type="ECO:0000256" key="8">
    <source>
        <dbReference type="SAM" id="MobiDB-lite"/>
    </source>
</evidence>
<protein>
    <recommendedName>
        <fullName evidence="1">non-specific serine/threonine protein kinase</fullName>
        <ecNumber evidence="1">2.7.11.1</ecNumber>
    </recommendedName>
</protein>
<keyword evidence="3" id="KW-0808">Transferase</keyword>
<dbReference type="Proteomes" id="UP001332243">
    <property type="component" value="Unassembled WGS sequence"/>
</dbReference>
<dbReference type="InterPro" id="IPR002683">
    <property type="entry name" value="PsbP_C"/>
</dbReference>
<dbReference type="PROSITE" id="PS00108">
    <property type="entry name" value="PROTEIN_KINASE_ST"/>
    <property type="match status" value="1"/>
</dbReference>
<dbReference type="EMBL" id="JAZGQK010000011">
    <property type="protein sequence ID" value="MEE6259598.1"/>
    <property type="molecule type" value="Genomic_DNA"/>
</dbReference>
<dbReference type="PROSITE" id="PS50011">
    <property type="entry name" value="PROTEIN_KINASE_DOM"/>
    <property type="match status" value="1"/>
</dbReference>
<evidence type="ECO:0000256" key="7">
    <source>
        <dbReference type="PROSITE-ProRule" id="PRU10141"/>
    </source>
</evidence>
<dbReference type="SUPFAM" id="SSF55724">
    <property type="entry name" value="Mog1p/PsbP-like"/>
    <property type="match status" value="1"/>
</dbReference>